<proteinExistence type="predicted"/>
<name>A0A504JLH1_9FLAO</name>
<dbReference type="AlphaFoldDB" id="A0A504JLH1"/>
<comment type="caution">
    <text evidence="1">The sequence shown here is derived from an EMBL/GenBank/DDBJ whole genome shotgun (WGS) entry which is preliminary data.</text>
</comment>
<reference evidence="1 2" key="1">
    <citation type="submission" date="2019-06" db="EMBL/GenBank/DDBJ databases">
        <authorList>
            <person name="Meng X."/>
        </authorList>
    </citation>
    <scope>NUCLEOTIDE SEQUENCE [LARGE SCALE GENOMIC DNA]</scope>
    <source>
        <strain evidence="1 2">M625</strain>
    </source>
</reference>
<keyword evidence="2" id="KW-1185">Reference proteome</keyword>
<evidence type="ECO:0000313" key="2">
    <source>
        <dbReference type="Proteomes" id="UP000315540"/>
    </source>
</evidence>
<dbReference type="OrthoDB" id="9182124at2"/>
<gene>
    <name evidence="1" type="ORF">FHK87_03135</name>
</gene>
<protein>
    <submittedName>
        <fullName evidence="1">Uncharacterized protein</fullName>
    </submittedName>
</protein>
<dbReference type="Proteomes" id="UP000315540">
    <property type="component" value="Unassembled WGS sequence"/>
</dbReference>
<dbReference type="RefSeq" id="WP_140589656.1">
    <property type="nucleotide sequence ID" value="NZ_VFWZ01000001.1"/>
</dbReference>
<accession>A0A504JLH1</accession>
<dbReference type="EMBL" id="VFWZ01000001">
    <property type="protein sequence ID" value="TPN89235.1"/>
    <property type="molecule type" value="Genomic_DNA"/>
</dbReference>
<organism evidence="1 2">
    <name type="scientific">Aquimarina algicola</name>
    <dbReference type="NCBI Taxonomy" id="2589995"/>
    <lineage>
        <taxon>Bacteria</taxon>
        <taxon>Pseudomonadati</taxon>
        <taxon>Bacteroidota</taxon>
        <taxon>Flavobacteriia</taxon>
        <taxon>Flavobacteriales</taxon>
        <taxon>Flavobacteriaceae</taxon>
        <taxon>Aquimarina</taxon>
    </lineage>
</organism>
<sequence>MTKIKQLEYWDLFCKEEKSFSDGYFYSLFMEITFNDLYYIYKHFPNSDKLILKTKKYLIYQDLKFEKKITPALLEVLIKLDFEEKKTLFQAHNEFDYLLKKWTFIYEKDFVKVAEMIEDDELSQEFFNYKISDKEAMYALDDALYGLTNDFDYRLYLFEPLTKLNYSGEYMFQFKSFGGIYAISDNIVYYSYK</sequence>
<evidence type="ECO:0000313" key="1">
    <source>
        <dbReference type="EMBL" id="TPN89235.1"/>
    </source>
</evidence>